<comment type="caution">
    <text evidence="1">The sequence shown here is derived from an EMBL/GenBank/DDBJ whole genome shotgun (WGS) entry which is preliminary data.</text>
</comment>
<evidence type="ECO:0000313" key="1">
    <source>
        <dbReference type="EMBL" id="CAH1787138.1"/>
    </source>
</evidence>
<dbReference type="PANTHER" id="PTHR24104:SF59">
    <property type="entry name" value="TRIPARTITE MOTIF-CONTAINING PROTEIN 2-LIKE"/>
    <property type="match status" value="1"/>
</dbReference>
<gene>
    <name evidence="1" type="ORF">OFUS_LOCUS12895</name>
</gene>
<dbReference type="PROSITE" id="PS51125">
    <property type="entry name" value="NHL"/>
    <property type="match status" value="2"/>
</dbReference>
<dbReference type="EMBL" id="CAIIXF020000006">
    <property type="protein sequence ID" value="CAH1787138.1"/>
    <property type="molecule type" value="Genomic_DNA"/>
</dbReference>
<keyword evidence="2" id="KW-1185">Reference proteome</keyword>
<dbReference type="Gene3D" id="2.120.10.30">
    <property type="entry name" value="TolB, C-terminal domain"/>
    <property type="match status" value="2"/>
</dbReference>
<organism evidence="1 2">
    <name type="scientific">Owenia fusiformis</name>
    <name type="common">Polychaete worm</name>
    <dbReference type="NCBI Taxonomy" id="6347"/>
    <lineage>
        <taxon>Eukaryota</taxon>
        <taxon>Metazoa</taxon>
        <taxon>Spiralia</taxon>
        <taxon>Lophotrochozoa</taxon>
        <taxon>Annelida</taxon>
        <taxon>Polychaeta</taxon>
        <taxon>Sedentaria</taxon>
        <taxon>Canalipalpata</taxon>
        <taxon>Sabellida</taxon>
        <taxon>Oweniida</taxon>
        <taxon>Oweniidae</taxon>
        <taxon>Owenia</taxon>
    </lineage>
</organism>
<dbReference type="InterPro" id="IPR050952">
    <property type="entry name" value="TRIM-NHL_E3_ligases"/>
</dbReference>
<dbReference type="GO" id="GO:0000209">
    <property type="term" value="P:protein polyubiquitination"/>
    <property type="evidence" value="ECO:0007669"/>
    <property type="project" value="TreeGrafter"/>
</dbReference>
<dbReference type="PANTHER" id="PTHR24104">
    <property type="entry name" value="E3 UBIQUITIN-PROTEIN LIGASE NHLRC1-RELATED"/>
    <property type="match status" value="1"/>
</dbReference>
<sequence length="327" mass="36392">MSSLREKLREEGSIAPIESIKPMRHYERVVLSRPIKTPHIDDVPSSVDPLDKALTIELRAQQVFKIGTKGPNEAKLMLPADVVFKDNGHIIVADKCGLSIFDEAGELVKLCKRLKSIKRVCLTKDNKMAVTAYEDPAIKILTMEGRMITQFGEEDLVEPVALGTNSKNEFIITDKVKHKISIHDSEGALVKQVTSLDTVQQRDLSYYLAIDRNDRIILSDCKNHCVKIFNSNGDFMKKFGCYGRTKGQLRNPHGVCVDPHGNIIVADGGNHRVCKFTSDGQFISHVLLHEDLMGEPRSIAADGTGRLAVTSYGMASPPSIQMYQIYK</sequence>
<dbReference type="InterPro" id="IPR001258">
    <property type="entry name" value="NHL_repeat"/>
</dbReference>
<dbReference type="Proteomes" id="UP000749559">
    <property type="component" value="Unassembled WGS sequence"/>
</dbReference>
<dbReference type="AlphaFoldDB" id="A0A8J1TXY8"/>
<dbReference type="GO" id="GO:0043161">
    <property type="term" value="P:proteasome-mediated ubiquitin-dependent protein catabolic process"/>
    <property type="evidence" value="ECO:0007669"/>
    <property type="project" value="TreeGrafter"/>
</dbReference>
<dbReference type="OrthoDB" id="2021138at2759"/>
<name>A0A8J1TXY8_OWEFU</name>
<dbReference type="InterPro" id="IPR011042">
    <property type="entry name" value="6-blade_b-propeller_TolB-like"/>
</dbReference>
<protein>
    <submittedName>
        <fullName evidence="1">Uncharacterized protein</fullName>
    </submittedName>
</protein>
<evidence type="ECO:0000313" key="2">
    <source>
        <dbReference type="Proteomes" id="UP000749559"/>
    </source>
</evidence>
<dbReference type="Pfam" id="PF01436">
    <property type="entry name" value="NHL"/>
    <property type="match status" value="2"/>
</dbReference>
<reference evidence="1" key="1">
    <citation type="submission" date="2022-03" db="EMBL/GenBank/DDBJ databases">
        <authorList>
            <person name="Martin C."/>
        </authorList>
    </citation>
    <scope>NUCLEOTIDE SEQUENCE</scope>
</reference>
<accession>A0A8J1TXY8</accession>
<proteinExistence type="predicted"/>
<dbReference type="GO" id="GO:0061630">
    <property type="term" value="F:ubiquitin protein ligase activity"/>
    <property type="evidence" value="ECO:0007669"/>
    <property type="project" value="TreeGrafter"/>
</dbReference>
<dbReference type="SUPFAM" id="SSF101898">
    <property type="entry name" value="NHL repeat"/>
    <property type="match status" value="1"/>
</dbReference>